<keyword evidence="2 12" id="KW-1003">Cell membrane</keyword>
<dbReference type="CDD" id="cd09112">
    <property type="entry name" value="PLDc_CLS_2"/>
    <property type="match status" value="1"/>
</dbReference>
<keyword evidence="6" id="KW-0677">Repeat</keyword>
<comment type="similarity">
    <text evidence="12">Belongs to the phospholipase D family. Cardiolipin synthase subfamily.</text>
</comment>
<evidence type="ECO:0000256" key="13">
    <source>
        <dbReference type="NCBIfam" id="TIGR04265"/>
    </source>
</evidence>
<feature type="transmembrane region" description="Helical" evidence="12">
    <location>
        <begin position="6"/>
        <end position="24"/>
    </location>
</feature>
<dbReference type="PANTHER" id="PTHR21248:SF22">
    <property type="entry name" value="PHOSPHOLIPASE D"/>
    <property type="match status" value="1"/>
</dbReference>
<dbReference type="InterPro" id="IPR030874">
    <property type="entry name" value="Cardiolipin_synth_Firmi"/>
</dbReference>
<dbReference type="GO" id="GO:0032049">
    <property type="term" value="P:cardiolipin biosynthetic process"/>
    <property type="evidence" value="ECO:0007669"/>
    <property type="project" value="UniProtKB-UniRule"/>
</dbReference>
<keyword evidence="9 12" id="KW-0472">Membrane</keyword>
<keyword evidence="8 12" id="KW-0443">Lipid metabolism</keyword>
<comment type="function">
    <text evidence="12">Catalyzes the reversible phosphatidyl group transfer from one phosphatidylglycerol molecule to another to form cardiolipin (CL) (diphosphatidylglycerol) and glycerol.</text>
</comment>
<feature type="active site" evidence="12">
    <location>
        <position position="226"/>
    </location>
</feature>
<evidence type="ECO:0000256" key="5">
    <source>
        <dbReference type="ARBA" id="ARBA00022692"/>
    </source>
</evidence>
<reference evidence="15 16" key="1">
    <citation type="submission" date="2014-12" db="EMBL/GenBank/DDBJ databases">
        <title>Draft genome sequences of 29 type strains of Enterococci.</title>
        <authorList>
            <person name="Zhong Z."/>
            <person name="Sun Z."/>
            <person name="Liu W."/>
            <person name="Zhang W."/>
            <person name="Zhang H."/>
        </authorList>
    </citation>
    <scope>NUCLEOTIDE SEQUENCE [LARGE SCALE GENOMIC DNA]</scope>
    <source>
        <strain evidence="15 16">DSM 17029</strain>
    </source>
</reference>
<evidence type="ECO:0000256" key="12">
    <source>
        <dbReference type="HAMAP-Rule" id="MF_01916"/>
    </source>
</evidence>
<evidence type="ECO:0000256" key="6">
    <source>
        <dbReference type="ARBA" id="ARBA00022737"/>
    </source>
</evidence>
<feature type="domain" description="PLD phosphodiesterase" evidence="14">
    <location>
        <begin position="396"/>
        <end position="423"/>
    </location>
</feature>
<keyword evidence="11 12" id="KW-1208">Phospholipid metabolism</keyword>
<dbReference type="SUPFAM" id="SSF56024">
    <property type="entry name" value="Phospholipase D/nuclease"/>
    <property type="match status" value="2"/>
</dbReference>
<evidence type="ECO:0000256" key="10">
    <source>
        <dbReference type="ARBA" id="ARBA00023209"/>
    </source>
</evidence>
<gene>
    <name evidence="15" type="ORF">RU97_GL000711</name>
</gene>
<dbReference type="GO" id="GO:0005886">
    <property type="term" value="C:plasma membrane"/>
    <property type="evidence" value="ECO:0007669"/>
    <property type="project" value="UniProtKB-SubCell"/>
</dbReference>
<keyword evidence="5 12" id="KW-0812">Transmembrane</keyword>
<feature type="active site" evidence="12">
    <location>
        <position position="403"/>
    </location>
</feature>
<dbReference type="Pfam" id="PF13091">
    <property type="entry name" value="PLDc_2"/>
    <property type="match status" value="2"/>
</dbReference>
<feature type="active site" evidence="12">
    <location>
        <position position="221"/>
    </location>
</feature>
<dbReference type="InterPro" id="IPR022924">
    <property type="entry name" value="Cardiolipin_synthase"/>
</dbReference>
<dbReference type="EMBL" id="JXKH01000002">
    <property type="protein sequence ID" value="OJG19140.1"/>
    <property type="molecule type" value="Genomic_DNA"/>
</dbReference>
<dbReference type="GO" id="GO:0008808">
    <property type="term" value="F:cardiolipin synthase activity"/>
    <property type="evidence" value="ECO:0007669"/>
    <property type="project" value="UniProtKB-UniRule"/>
</dbReference>
<keyword evidence="7 12" id="KW-1133">Transmembrane helix</keyword>
<dbReference type="InterPro" id="IPR025202">
    <property type="entry name" value="PLD-like_dom"/>
</dbReference>
<dbReference type="InterPro" id="IPR001736">
    <property type="entry name" value="PLipase_D/transphosphatidylase"/>
</dbReference>
<feature type="active site" evidence="12">
    <location>
        <position position="408"/>
    </location>
</feature>
<evidence type="ECO:0000256" key="4">
    <source>
        <dbReference type="ARBA" id="ARBA00022679"/>
    </source>
</evidence>
<feature type="transmembrane region" description="Helical" evidence="12">
    <location>
        <begin position="33"/>
        <end position="54"/>
    </location>
</feature>
<dbReference type="PROSITE" id="PS50035">
    <property type="entry name" value="PLD"/>
    <property type="match status" value="2"/>
</dbReference>
<dbReference type="Proteomes" id="UP000181884">
    <property type="component" value="Unassembled WGS sequence"/>
</dbReference>
<keyword evidence="3 12" id="KW-0444">Lipid biosynthesis</keyword>
<keyword evidence="16" id="KW-1185">Reference proteome</keyword>
<proteinExistence type="inferred from homology"/>
<dbReference type="SMART" id="SM00155">
    <property type="entry name" value="PLDc"/>
    <property type="match status" value="2"/>
</dbReference>
<evidence type="ECO:0000313" key="16">
    <source>
        <dbReference type="Proteomes" id="UP000181884"/>
    </source>
</evidence>
<evidence type="ECO:0000256" key="1">
    <source>
        <dbReference type="ARBA" id="ARBA00004651"/>
    </source>
</evidence>
<accession>A0A1L8RH97</accession>
<keyword evidence="4 12" id="KW-0808">Transferase</keyword>
<dbReference type="EC" id="2.7.8.-" evidence="12 13"/>
<name>A0A1L8RH97_9ENTE</name>
<evidence type="ECO:0000259" key="14">
    <source>
        <dbReference type="PROSITE" id="PS50035"/>
    </source>
</evidence>
<comment type="catalytic activity">
    <reaction evidence="12">
        <text>2 a 1,2-diacyl-sn-glycero-3-phospho-(1'-sn-glycerol) = a cardiolipin + glycerol</text>
        <dbReference type="Rhea" id="RHEA:31451"/>
        <dbReference type="ChEBI" id="CHEBI:17754"/>
        <dbReference type="ChEBI" id="CHEBI:62237"/>
        <dbReference type="ChEBI" id="CHEBI:64716"/>
    </reaction>
</comment>
<evidence type="ECO:0000256" key="2">
    <source>
        <dbReference type="ARBA" id="ARBA00022475"/>
    </source>
</evidence>
<organism evidence="15 16">
    <name type="scientific">Enterococcus canis</name>
    <dbReference type="NCBI Taxonomy" id="214095"/>
    <lineage>
        <taxon>Bacteria</taxon>
        <taxon>Bacillati</taxon>
        <taxon>Bacillota</taxon>
        <taxon>Bacilli</taxon>
        <taxon>Lactobacillales</taxon>
        <taxon>Enterococcaceae</taxon>
        <taxon>Enterococcus</taxon>
    </lineage>
</organism>
<dbReference type="AlphaFoldDB" id="A0A1L8RH97"/>
<protein>
    <recommendedName>
        <fullName evidence="12 13">Cardiolipin synthase</fullName>
        <shortName evidence="12">CL synthase</shortName>
        <ecNumber evidence="12 13">2.7.8.-</ecNumber>
    </recommendedName>
</protein>
<dbReference type="NCBIfam" id="TIGR04265">
    <property type="entry name" value="bac_cardiolipin"/>
    <property type="match status" value="1"/>
</dbReference>
<evidence type="ECO:0000256" key="3">
    <source>
        <dbReference type="ARBA" id="ARBA00022516"/>
    </source>
</evidence>
<comment type="subcellular location">
    <subcellularLocation>
        <location evidence="1 12">Cell membrane</location>
        <topology evidence="1 12">Multi-pass membrane protein</topology>
    </subcellularLocation>
</comment>
<dbReference type="CDD" id="cd09110">
    <property type="entry name" value="PLDc_CLS_1"/>
    <property type="match status" value="1"/>
</dbReference>
<feature type="active site" evidence="12">
    <location>
        <position position="401"/>
    </location>
</feature>
<dbReference type="RefSeq" id="WP_067389238.1">
    <property type="nucleotide sequence ID" value="NZ_JXKH01000002.1"/>
</dbReference>
<dbReference type="PANTHER" id="PTHR21248">
    <property type="entry name" value="CARDIOLIPIN SYNTHASE"/>
    <property type="match status" value="1"/>
</dbReference>
<dbReference type="STRING" id="214095.RU97_GL000711"/>
<evidence type="ECO:0000313" key="15">
    <source>
        <dbReference type="EMBL" id="OJG19140.1"/>
    </source>
</evidence>
<keyword evidence="10 12" id="KW-0594">Phospholipid biosynthesis</keyword>
<feature type="domain" description="PLD phosphodiesterase" evidence="14">
    <location>
        <begin position="214"/>
        <end position="241"/>
    </location>
</feature>
<feature type="active site" evidence="12">
    <location>
        <position position="219"/>
    </location>
</feature>
<evidence type="ECO:0000256" key="8">
    <source>
        <dbReference type="ARBA" id="ARBA00023098"/>
    </source>
</evidence>
<evidence type="ECO:0000256" key="9">
    <source>
        <dbReference type="ARBA" id="ARBA00023136"/>
    </source>
</evidence>
<evidence type="ECO:0000256" key="7">
    <source>
        <dbReference type="ARBA" id="ARBA00022989"/>
    </source>
</evidence>
<dbReference type="Gene3D" id="3.30.870.10">
    <property type="entry name" value="Endonuclease Chain A"/>
    <property type="match status" value="2"/>
</dbReference>
<dbReference type="Pfam" id="PF13396">
    <property type="entry name" value="PLDc_N"/>
    <property type="match status" value="1"/>
</dbReference>
<dbReference type="InterPro" id="IPR027379">
    <property type="entry name" value="CLS_N"/>
</dbReference>
<sequence>MQYLVDIIIVLLVVNTLLAIYTVFHKQRSITSVLAWILTLVFLPGIGFILYSFLGRGLAKENLFQLGQKDFVGMEMQRGRMLKLDLKATAPPIDPFGEQVIDYFDYMKQPPLTHCNKISFYTDGEAKFKALFADIEKATESVHVEYYSFFNDAIGNEFLDLLTKKAKEGVQTRLIYDPWGSPGANKKWFQPFVAAGGEVAPFITSRDMIRKTRLNYHLHRKIVVLDGQVAWTGGFNVGDQYLGRKKKFGYWRDTHIRVTGPSIWSLQEVFLMDWNASVRHKSEKLSFDDQYFQLFKPEQLGVTPIQIAYDGPDSQSEMIKAGFIRMIMSAKESILIQSPYLIPDESVISALVIAARSNVNIKIMIPCMPDHPFIYRATQYYANYLHSRGIEIYMYQNGFLHAKTMVIDGKIATVGTANQDIRSYALNFETNAFIYDKMIAQEMAAIFESDLPQCERLTDETINGYSHWLRFKQYFSRLLSPIL</sequence>
<evidence type="ECO:0000256" key="11">
    <source>
        <dbReference type="ARBA" id="ARBA00023264"/>
    </source>
</evidence>
<comment type="caution">
    <text evidence="15">The sequence shown here is derived from an EMBL/GenBank/DDBJ whole genome shotgun (WGS) entry which is preliminary data.</text>
</comment>
<dbReference type="HAMAP" id="MF_01916">
    <property type="entry name" value="Cardiolipin_synth_Cls"/>
    <property type="match status" value="1"/>
</dbReference>